<proteinExistence type="predicted"/>
<gene>
    <name evidence="1" type="ORF">QK289_04240</name>
</gene>
<reference evidence="1 2" key="1">
    <citation type="submission" date="2023-04" db="EMBL/GenBank/DDBJ databases">
        <title>Antarctic isolates genomes.</title>
        <authorList>
            <person name="Dimov S.G."/>
        </authorList>
    </citation>
    <scope>NUCLEOTIDE SEQUENCE [LARGE SCALE GENOMIC DNA]</scope>
    <source>
        <strain evidence="1 2">AL19</strain>
    </source>
</reference>
<organism evidence="1 2">
    <name type="scientific">Exiguobacterium antarcticum</name>
    <dbReference type="NCBI Taxonomy" id="132920"/>
    <lineage>
        <taxon>Bacteria</taxon>
        <taxon>Bacillati</taxon>
        <taxon>Bacillota</taxon>
        <taxon>Bacilli</taxon>
        <taxon>Bacillales</taxon>
        <taxon>Bacillales Family XII. Incertae Sedis</taxon>
        <taxon>Exiguobacterium</taxon>
    </lineage>
</organism>
<evidence type="ECO:0000313" key="1">
    <source>
        <dbReference type="EMBL" id="MDI3234208.1"/>
    </source>
</evidence>
<evidence type="ECO:0000313" key="2">
    <source>
        <dbReference type="Proteomes" id="UP001243286"/>
    </source>
</evidence>
<dbReference type="EMBL" id="JASBQV010000004">
    <property type="protein sequence ID" value="MDI3234208.1"/>
    <property type="molecule type" value="Genomic_DNA"/>
</dbReference>
<name>A0ABT6R037_9BACL</name>
<keyword evidence="2" id="KW-1185">Reference proteome</keyword>
<sequence length="99" mass="11481">MPLYKNLDVLANTLVDRFHENPTLQPLINVEDVVSNILVDVTREMVEESEPDALVHFKQMVKNDPIIVIDAVNKKHVLHLMEDTFDMHLLRMDPPIKLK</sequence>
<accession>A0ABT6R037</accession>
<dbReference type="Proteomes" id="UP001243286">
    <property type="component" value="Unassembled WGS sequence"/>
</dbReference>
<dbReference type="RefSeq" id="WP_282354789.1">
    <property type="nucleotide sequence ID" value="NZ_JASBQV010000004.1"/>
</dbReference>
<comment type="caution">
    <text evidence="1">The sequence shown here is derived from an EMBL/GenBank/DDBJ whole genome shotgun (WGS) entry which is preliminary data.</text>
</comment>
<protein>
    <submittedName>
        <fullName evidence="1">Uncharacterized protein</fullName>
    </submittedName>
</protein>